<dbReference type="EMBL" id="HF680312">
    <property type="protein sequence ID" value="CCU71292.1"/>
    <property type="molecule type" value="Genomic_DNA"/>
</dbReference>
<name>M5DQ41_9GAMM</name>
<evidence type="ECO:0000313" key="1">
    <source>
        <dbReference type="EMBL" id="CCU71292.1"/>
    </source>
</evidence>
<dbReference type="RefSeq" id="WP_015486029.1">
    <property type="nucleotide sequence ID" value="NC_020888.1"/>
</dbReference>
<organism evidence="1 2">
    <name type="scientific">Thalassolituus oleivorans MIL-1</name>
    <dbReference type="NCBI Taxonomy" id="1298593"/>
    <lineage>
        <taxon>Bacteria</taxon>
        <taxon>Pseudomonadati</taxon>
        <taxon>Pseudomonadota</taxon>
        <taxon>Gammaproteobacteria</taxon>
        <taxon>Oceanospirillales</taxon>
        <taxon>Oceanospirillaceae</taxon>
        <taxon>Thalassolituus</taxon>
    </lineage>
</organism>
<dbReference type="AlphaFoldDB" id="M5DQ41"/>
<protein>
    <submittedName>
        <fullName evidence="1">Uncharacterized protein</fullName>
    </submittedName>
</protein>
<sequence length="167" mass="19648">MTESAEDRSKRGFCKHLRDYEWLKQISIFYCNYDDALNAPEHGLRVRRALAKAFPDTTFLWRLVCKNVRESAGVVDVTNQLYAGTIPYWTAFITSELKRKELLPIIEKNLKVSEDGFRLFVRSTPEWKLETYEAAVMKQKPHDLQRVFGQRKLNRFHLMNKGVDSLF</sequence>
<dbReference type="Proteomes" id="UP000011866">
    <property type="component" value="Chromosome"/>
</dbReference>
<dbReference type="KEGG" id="tol:TOL_0856"/>
<gene>
    <name evidence="1" type="ORF">TOL_0856</name>
</gene>
<dbReference type="eggNOG" id="ENOG502ZX01">
    <property type="taxonomic scope" value="Bacteria"/>
</dbReference>
<accession>M5DQ41</accession>
<dbReference type="GeneID" id="79175804"/>
<evidence type="ECO:0000313" key="2">
    <source>
        <dbReference type="Proteomes" id="UP000011866"/>
    </source>
</evidence>
<dbReference type="HOGENOM" id="CLU_1593753_0_0_6"/>
<reference evidence="1 2" key="1">
    <citation type="journal article" date="2013" name="Genome Announc.">
        <title>Genome Sequence of Thalassolituus oleivorans MIL-1 (DSM 14913T).</title>
        <authorList>
            <person name="Golyshin P.N."/>
            <person name="Werner J."/>
            <person name="Chernikova T.N."/>
            <person name="Tran H."/>
            <person name="Ferrer M."/>
            <person name="Yakimov M.M."/>
            <person name="Teeling H."/>
            <person name="Golyshina O.V."/>
        </authorList>
    </citation>
    <scope>NUCLEOTIDE SEQUENCE [LARGE SCALE GENOMIC DNA]</scope>
    <source>
        <strain evidence="1 2">MIL-1</strain>
    </source>
</reference>
<keyword evidence="2" id="KW-1185">Reference proteome</keyword>
<proteinExistence type="predicted"/>